<reference evidence="2" key="1">
    <citation type="submission" date="2017-02" db="UniProtKB">
        <authorList>
            <consortium name="WormBaseParasite"/>
        </authorList>
    </citation>
    <scope>IDENTIFICATION</scope>
</reference>
<name>A0A0M3HXD6_ASCLU</name>
<sequence>MVLLKRFCGPRWVNIKNNLCARSIDQQNVNILFLNAIEILSTVSKPVLSFSCAEFPFWAVVYAGTGMENLCTMYRPMVQSVGFDALIVVGSYCLNDLQQE</sequence>
<protein>
    <submittedName>
        <fullName evidence="2">Ovule protein</fullName>
    </submittedName>
</protein>
<proteinExistence type="predicted"/>
<dbReference type="WBParaSite" id="ALUE_0000796301-mRNA-1">
    <property type="protein sequence ID" value="ALUE_0000796301-mRNA-1"/>
    <property type="gene ID" value="ALUE_0000796301"/>
</dbReference>
<dbReference type="AlphaFoldDB" id="A0A0M3HXD6"/>
<evidence type="ECO:0000313" key="2">
    <source>
        <dbReference type="WBParaSite" id="ALUE_0000796301-mRNA-1"/>
    </source>
</evidence>
<keyword evidence="1" id="KW-1185">Reference proteome</keyword>
<accession>A0A0M3HXD6</accession>
<dbReference type="Proteomes" id="UP000036681">
    <property type="component" value="Unplaced"/>
</dbReference>
<organism evidence="1 2">
    <name type="scientific">Ascaris lumbricoides</name>
    <name type="common">Giant roundworm</name>
    <dbReference type="NCBI Taxonomy" id="6252"/>
    <lineage>
        <taxon>Eukaryota</taxon>
        <taxon>Metazoa</taxon>
        <taxon>Ecdysozoa</taxon>
        <taxon>Nematoda</taxon>
        <taxon>Chromadorea</taxon>
        <taxon>Rhabditida</taxon>
        <taxon>Spirurina</taxon>
        <taxon>Ascaridomorpha</taxon>
        <taxon>Ascaridoidea</taxon>
        <taxon>Ascarididae</taxon>
        <taxon>Ascaris</taxon>
    </lineage>
</organism>
<evidence type="ECO:0000313" key="1">
    <source>
        <dbReference type="Proteomes" id="UP000036681"/>
    </source>
</evidence>